<dbReference type="SUPFAM" id="SSF53448">
    <property type="entry name" value="Nucleotide-diphospho-sugar transferases"/>
    <property type="match status" value="1"/>
</dbReference>
<name>A0A922MUP8_SPOEX</name>
<evidence type="ECO:0000313" key="4">
    <source>
        <dbReference type="EMBL" id="KAH9643273.1"/>
    </source>
</evidence>
<reference evidence="4" key="1">
    <citation type="journal article" date="2021" name="G3 (Bethesda)">
        <title>Genome and transcriptome analysis of the beet armyworm Spodoptera exigua reveals targets for pest control. .</title>
        <authorList>
            <person name="Simon S."/>
            <person name="Breeschoten T."/>
            <person name="Jansen H.J."/>
            <person name="Dirks R.P."/>
            <person name="Schranz M.E."/>
            <person name="Ros V.I.D."/>
        </authorList>
    </citation>
    <scope>NUCLEOTIDE SEQUENCE</scope>
    <source>
        <strain evidence="4">TB_SE_WUR_2020</strain>
    </source>
</reference>
<dbReference type="EMBL" id="JACEFF010000143">
    <property type="protein sequence ID" value="KAH9643273.1"/>
    <property type="molecule type" value="Genomic_DNA"/>
</dbReference>
<dbReference type="PANTHER" id="PTHR11675:SF43">
    <property type="entry name" value="POLYPEPTIDE N-ACETYLGALACTOSAMINYLTRANSFERASE 1"/>
    <property type="match status" value="1"/>
</dbReference>
<sequence>MVYFPVRKCYQAAKLVLLVVLVVTILALFEQWRGGKRNAQAEYSDPMEAEYERQILEDEARIIPGLGEGGAAAHLLGEEKKLGEESEKKLAINVYLSDRIPYNRTLKDYRNPACKRVVYDAELPSASVILIFHNEPYSVVVRTIWSVVNSARRSQPWYKHANFMDRQTGRVTTVGYPGQDPNSEFVYLKEIILVDDNSTLPELKGKLSHYVRTRLPPDLIRILRLPDRIGLTQARMAGSRAARGDVLVFLDSHCEAVQDWLRPLLHRIKEDRRHVVTPLIDVIEKDDLVYEAGDPTEFEVILHRADFSRA</sequence>
<dbReference type="PANTHER" id="PTHR11675">
    <property type="entry name" value="N-ACETYLGALACTOSAMINYLTRANSFERASE"/>
    <property type="match status" value="1"/>
</dbReference>
<protein>
    <recommendedName>
        <fullName evidence="3">Glycosyltransferase 2-like domain-containing protein</fullName>
    </recommendedName>
</protein>
<evidence type="ECO:0000256" key="2">
    <source>
        <dbReference type="SAM" id="Phobius"/>
    </source>
</evidence>
<comment type="caution">
    <text evidence="4">The sequence shown here is derived from an EMBL/GenBank/DDBJ whole genome shotgun (WGS) entry which is preliminary data.</text>
</comment>
<accession>A0A922MUP8</accession>
<keyword evidence="2" id="KW-1133">Transmembrane helix</keyword>
<proteinExistence type="predicted"/>
<evidence type="ECO:0000313" key="5">
    <source>
        <dbReference type="Proteomes" id="UP000814243"/>
    </source>
</evidence>
<dbReference type="InterPro" id="IPR029044">
    <property type="entry name" value="Nucleotide-diphossugar_trans"/>
</dbReference>
<dbReference type="Gene3D" id="3.90.550.10">
    <property type="entry name" value="Spore Coat Polysaccharide Biosynthesis Protein SpsA, Chain A"/>
    <property type="match status" value="2"/>
</dbReference>
<dbReference type="GO" id="GO:0004653">
    <property type="term" value="F:polypeptide N-acetylgalactosaminyltransferase activity"/>
    <property type="evidence" value="ECO:0007669"/>
    <property type="project" value="TreeGrafter"/>
</dbReference>
<dbReference type="GO" id="GO:0005794">
    <property type="term" value="C:Golgi apparatus"/>
    <property type="evidence" value="ECO:0007669"/>
    <property type="project" value="TreeGrafter"/>
</dbReference>
<dbReference type="InterPro" id="IPR001173">
    <property type="entry name" value="Glyco_trans_2-like"/>
</dbReference>
<feature type="domain" description="Glycosyltransferase 2-like" evidence="3">
    <location>
        <begin position="187"/>
        <end position="293"/>
    </location>
</feature>
<dbReference type="Proteomes" id="UP000814243">
    <property type="component" value="Unassembled WGS sequence"/>
</dbReference>
<dbReference type="AlphaFoldDB" id="A0A922MUP8"/>
<keyword evidence="2" id="KW-0472">Membrane</keyword>
<dbReference type="Pfam" id="PF00535">
    <property type="entry name" value="Glycos_transf_2"/>
    <property type="match status" value="1"/>
</dbReference>
<dbReference type="GO" id="GO:0006493">
    <property type="term" value="P:protein O-linked glycosylation"/>
    <property type="evidence" value="ECO:0007669"/>
    <property type="project" value="TreeGrafter"/>
</dbReference>
<organism evidence="4 5">
    <name type="scientific">Spodoptera exigua</name>
    <name type="common">Beet armyworm</name>
    <name type="synonym">Noctua fulgens</name>
    <dbReference type="NCBI Taxonomy" id="7107"/>
    <lineage>
        <taxon>Eukaryota</taxon>
        <taxon>Metazoa</taxon>
        <taxon>Ecdysozoa</taxon>
        <taxon>Arthropoda</taxon>
        <taxon>Hexapoda</taxon>
        <taxon>Insecta</taxon>
        <taxon>Pterygota</taxon>
        <taxon>Neoptera</taxon>
        <taxon>Endopterygota</taxon>
        <taxon>Lepidoptera</taxon>
        <taxon>Glossata</taxon>
        <taxon>Ditrysia</taxon>
        <taxon>Noctuoidea</taxon>
        <taxon>Noctuidae</taxon>
        <taxon>Amphipyrinae</taxon>
        <taxon>Spodoptera</taxon>
    </lineage>
</organism>
<evidence type="ECO:0000259" key="3">
    <source>
        <dbReference type="Pfam" id="PF00535"/>
    </source>
</evidence>
<gene>
    <name evidence="4" type="ORF">HF086_005935</name>
</gene>
<keyword evidence="2" id="KW-0812">Transmembrane</keyword>
<feature type="transmembrane region" description="Helical" evidence="2">
    <location>
        <begin position="12"/>
        <end position="29"/>
    </location>
</feature>
<evidence type="ECO:0000256" key="1">
    <source>
        <dbReference type="ARBA" id="ARBA00023157"/>
    </source>
</evidence>
<keyword evidence="1" id="KW-1015">Disulfide bond</keyword>